<dbReference type="Proteomes" id="UP000681720">
    <property type="component" value="Unassembled WGS sequence"/>
</dbReference>
<feature type="non-terminal residue" evidence="2">
    <location>
        <position position="1"/>
    </location>
</feature>
<evidence type="ECO:0000313" key="1">
    <source>
        <dbReference type="EMBL" id="CAF4753127.1"/>
    </source>
</evidence>
<evidence type="ECO:0000313" key="2">
    <source>
        <dbReference type="EMBL" id="CAF4806983.1"/>
    </source>
</evidence>
<dbReference type="EMBL" id="CAJOBJ010138633">
    <property type="protein sequence ID" value="CAF4753127.1"/>
    <property type="molecule type" value="Genomic_DNA"/>
</dbReference>
<accession>A0A8S3BCI8</accession>
<name>A0A8S3BCI8_9BILA</name>
<comment type="caution">
    <text evidence="2">The sequence shown here is derived from an EMBL/GenBank/DDBJ whole genome shotgun (WGS) entry which is preliminary data.</text>
</comment>
<organism evidence="2 3">
    <name type="scientific">Rotaria magnacalcarata</name>
    <dbReference type="NCBI Taxonomy" id="392030"/>
    <lineage>
        <taxon>Eukaryota</taxon>
        <taxon>Metazoa</taxon>
        <taxon>Spiralia</taxon>
        <taxon>Gnathifera</taxon>
        <taxon>Rotifera</taxon>
        <taxon>Eurotatoria</taxon>
        <taxon>Bdelloidea</taxon>
        <taxon>Philodinida</taxon>
        <taxon>Philodinidae</taxon>
        <taxon>Rotaria</taxon>
    </lineage>
</organism>
<evidence type="ECO:0000313" key="3">
    <source>
        <dbReference type="Proteomes" id="UP000681967"/>
    </source>
</evidence>
<dbReference type="EMBL" id="CAJOBH010141381">
    <property type="protein sequence ID" value="CAF4806983.1"/>
    <property type="molecule type" value="Genomic_DNA"/>
</dbReference>
<proteinExistence type="predicted"/>
<protein>
    <submittedName>
        <fullName evidence="2">Uncharacterized protein</fullName>
    </submittedName>
</protein>
<reference evidence="2" key="1">
    <citation type="submission" date="2021-02" db="EMBL/GenBank/DDBJ databases">
        <authorList>
            <person name="Nowell W R."/>
        </authorList>
    </citation>
    <scope>NUCLEOTIDE SEQUENCE</scope>
</reference>
<dbReference type="AlphaFoldDB" id="A0A8S3BCI8"/>
<feature type="non-terminal residue" evidence="2">
    <location>
        <position position="67"/>
    </location>
</feature>
<sequence>HLQQDADLYDDVITTHPSGTDFTDITNTVHQNITKNDHSIGLGNSGHSSSNTYGGKRVSLYVGQLTW</sequence>
<gene>
    <name evidence="2" type="ORF">BYL167_LOCUS48395</name>
    <name evidence="1" type="ORF">GIL414_LOCUS45233</name>
</gene>
<dbReference type="Proteomes" id="UP000681967">
    <property type="component" value="Unassembled WGS sequence"/>
</dbReference>